<evidence type="ECO:0000256" key="1">
    <source>
        <dbReference type="SAM" id="MobiDB-lite"/>
    </source>
</evidence>
<dbReference type="Proteomes" id="UP000765509">
    <property type="component" value="Unassembled WGS sequence"/>
</dbReference>
<evidence type="ECO:0000313" key="2">
    <source>
        <dbReference type="EMBL" id="MBW0572463.1"/>
    </source>
</evidence>
<comment type="caution">
    <text evidence="2">The sequence shown here is derived from an EMBL/GenBank/DDBJ whole genome shotgun (WGS) entry which is preliminary data.</text>
</comment>
<gene>
    <name evidence="2" type="ORF">O181_112178</name>
</gene>
<dbReference type="AlphaFoldDB" id="A0A9Q3PSF3"/>
<reference evidence="2" key="1">
    <citation type="submission" date="2021-03" db="EMBL/GenBank/DDBJ databases">
        <title>Draft genome sequence of rust myrtle Austropuccinia psidii MF-1, a brazilian biotype.</title>
        <authorList>
            <person name="Quecine M.C."/>
            <person name="Pachon D.M.R."/>
            <person name="Bonatelli M.L."/>
            <person name="Correr F.H."/>
            <person name="Franceschini L.M."/>
            <person name="Leite T.F."/>
            <person name="Margarido G.R.A."/>
            <person name="Almeida C.A."/>
            <person name="Ferrarezi J.A."/>
            <person name="Labate C.A."/>
        </authorList>
    </citation>
    <scope>NUCLEOTIDE SEQUENCE</scope>
    <source>
        <strain evidence="2">MF-1</strain>
    </source>
</reference>
<dbReference type="EMBL" id="AVOT02090125">
    <property type="protein sequence ID" value="MBW0572463.1"/>
    <property type="molecule type" value="Genomic_DNA"/>
</dbReference>
<evidence type="ECO:0000313" key="3">
    <source>
        <dbReference type="Proteomes" id="UP000765509"/>
    </source>
</evidence>
<proteinExistence type="predicted"/>
<name>A0A9Q3PSF3_9BASI</name>
<sequence length="131" mass="14615">MKRGGLDPLVVARGPGDPPGPKSMMKAWGLVRCELAKRANDGRIWPEAINGHWDGLLRKSHWTPKGGQWAINDMTWPIGPNLAPGWIAATIKEEGQTRGCDRIPSFNKWIQGSWFPMKEMPHTPISILIRA</sequence>
<feature type="region of interest" description="Disordered" evidence="1">
    <location>
        <begin position="1"/>
        <end position="22"/>
    </location>
</feature>
<accession>A0A9Q3PSF3</accession>
<keyword evidence="3" id="KW-1185">Reference proteome</keyword>
<protein>
    <submittedName>
        <fullName evidence="2">Uncharacterized protein</fullName>
    </submittedName>
</protein>
<organism evidence="2 3">
    <name type="scientific">Austropuccinia psidii MF-1</name>
    <dbReference type="NCBI Taxonomy" id="1389203"/>
    <lineage>
        <taxon>Eukaryota</taxon>
        <taxon>Fungi</taxon>
        <taxon>Dikarya</taxon>
        <taxon>Basidiomycota</taxon>
        <taxon>Pucciniomycotina</taxon>
        <taxon>Pucciniomycetes</taxon>
        <taxon>Pucciniales</taxon>
        <taxon>Sphaerophragmiaceae</taxon>
        <taxon>Austropuccinia</taxon>
    </lineage>
</organism>